<feature type="region of interest" description="Disordered" evidence="1">
    <location>
        <begin position="644"/>
        <end position="668"/>
    </location>
</feature>
<dbReference type="EMBL" id="JBHSQN010000004">
    <property type="protein sequence ID" value="MFC6011385.1"/>
    <property type="molecule type" value="Genomic_DNA"/>
</dbReference>
<feature type="region of interest" description="Disordered" evidence="1">
    <location>
        <begin position="19"/>
        <end position="43"/>
    </location>
</feature>
<accession>A0ABW1JQP7</accession>
<evidence type="ECO:0000256" key="1">
    <source>
        <dbReference type="SAM" id="MobiDB-lite"/>
    </source>
</evidence>
<dbReference type="RefSeq" id="WP_378602941.1">
    <property type="nucleotide sequence ID" value="NZ_JBHSQN010000004.1"/>
</dbReference>
<protein>
    <submittedName>
        <fullName evidence="2">Uncharacterized protein</fullName>
    </submittedName>
</protein>
<gene>
    <name evidence="2" type="ORF">ACFP3H_10025</name>
</gene>
<feature type="region of interest" description="Disordered" evidence="1">
    <location>
        <begin position="744"/>
        <end position="778"/>
    </location>
</feature>
<sequence length="1046" mass="112855">MSDVVSDWVSAGAAWRASLTPLGAGSSGERERQSRVFNHSGMNPAAAARAYDRVLAQRKLTEQAGYPGSSAATLINDKSPVQPGVTSEWTPPEKKPLEQPGVTSPAPTEKKSPAQPGVTSEWTPPEYQGPSVFDVASPPPDQPDGTPWETTTQLGVATNVIVPGTGGQTIDTTITLPDNNVISMRRVADGNGGYTIWMNSSGTMSVILPEGANGVGAGNSLQYTMAPGDDPSNPTIVSILSKGGSESVSLDTRSGTIWGTEQLDNGEQEFTIPDSNSDRYSYRTNTDEMGRSYTELVGERHHDQTGWYLGIDGLHRTYNADQSVDVLGTDHAGVYRNLHIGSDKRISGWIANDSRNTYSTIILTDDGSFESIRDSSGKLLHSTSRNFRGVVTRENSYDPDGKRTSYLDHSDGTRMIYAEDGLRIHVKDPWHYTIINPDGSRQDVDTTPTEDTRSTTEKLIDSLGSYRTWIHDKVKTVGLSAFELTNIGADINLFAGQFGYEPDLPSISRSMTGDDIRLDPVSSTTLGLGIGIGAAAFGIVSADLKTQFTAASQLGKWVSGGQGFTDAVGNIWIPVQRSINARSLAVLNTDLEGSTRHPLKTSGDLAFGAATLLLPIKGFGPAVKAGATTSARNTGTAADLVNAVGKGGRRKPSNGLDASLSGRNPKDVSPVTDARGYFSLKEQSADVTNSLIEHGRNRNYALTATVEVFESVARSIRLRMLRELAEQGASALGGRVGNGGATFYSGNSRGGSGRSTPTGQMGRPSSAQPFRSGSTNGAHYSDVYRQLPGYRPPVSSFSRLLNPQDKAKLRNPFDGNGNVVTTKLEPGHRYEFHDGKNVTYVHTNSTGTPEFIDTWGSRDKDGGTTGAIKRNKILRDLQPNAVYRVNGKFWLRTDRTGLVVEAYGSGLGIVPLANRVRSASLQNAFNRMRGRISGRPLDAGHHFRNEWGSPAEMAFYSPQRSAVNQSPGAYYQMEAEVTAKMRQSVSNGGSGLAEFSLVLDYGAPPVRLPSVGRRPIGDERAPWYYHTRYRMHGDRQWEEVNSIVNR</sequence>
<evidence type="ECO:0000313" key="2">
    <source>
        <dbReference type="EMBL" id="MFC6011385.1"/>
    </source>
</evidence>
<keyword evidence="3" id="KW-1185">Reference proteome</keyword>
<feature type="compositionally biased region" description="Polar residues" evidence="1">
    <location>
        <begin position="756"/>
        <end position="778"/>
    </location>
</feature>
<name>A0ABW1JQP7_9NOCA</name>
<reference evidence="3" key="1">
    <citation type="journal article" date="2019" name="Int. J. Syst. Evol. Microbiol.">
        <title>The Global Catalogue of Microorganisms (GCM) 10K type strain sequencing project: providing services to taxonomists for standard genome sequencing and annotation.</title>
        <authorList>
            <consortium name="The Broad Institute Genomics Platform"/>
            <consortium name="The Broad Institute Genome Sequencing Center for Infectious Disease"/>
            <person name="Wu L."/>
            <person name="Ma J."/>
        </authorList>
    </citation>
    <scope>NUCLEOTIDE SEQUENCE [LARGE SCALE GENOMIC DNA]</scope>
    <source>
        <strain evidence="3">CCUG 36956</strain>
    </source>
</reference>
<evidence type="ECO:0000313" key="3">
    <source>
        <dbReference type="Proteomes" id="UP001596223"/>
    </source>
</evidence>
<proteinExistence type="predicted"/>
<dbReference type="Proteomes" id="UP001596223">
    <property type="component" value="Unassembled WGS sequence"/>
</dbReference>
<organism evidence="2 3">
    <name type="scientific">Nocardia lasii</name>
    <dbReference type="NCBI Taxonomy" id="1616107"/>
    <lineage>
        <taxon>Bacteria</taxon>
        <taxon>Bacillati</taxon>
        <taxon>Actinomycetota</taxon>
        <taxon>Actinomycetes</taxon>
        <taxon>Mycobacteriales</taxon>
        <taxon>Nocardiaceae</taxon>
        <taxon>Nocardia</taxon>
    </lineage>
</organism>
<feature type="region of interest" description="Disordered" evidence="1">
    <location>
        <begin position="65"/>
        <end position="150"/>
    </location>
</feature>
<comment type="caution">
    <text evidence="2">The sequence shown here is derived from an EMBL/GenBank/DDBJ whole genome shotgun (WGS) entry which is preliminary data.</text>
</comment>